<keyword evidence="1" id="KW-1133">Transmembrane helix</keyword>
<keyword evidence="3" id="KW-1185">Reference proteome</keyword>
<dbReference type="RefSeq" id="WP_190545180.1">
    <property type="nucleotide sequence ID" value="NZ_CAWPNO010000066.1"/>
</dbReference>
<protein>
    <submittedName>
        <fullName evidence="2">Uncharacterized protein</fullName>
    </submittedName>
</protein>
<keyword evidence="1" id="KW-0472">Membrane</keyword>
<name>A0ABR8ADA7_9CYAN</name>
<reference evidence="2 3" key="1">
    <citation type="journal article" date="2020" name="ISME J.">
        <title>Comparative genomics reveals insights into cyanobacterial evolution and habitat adaptation.</title>
        <authorList>
            <person name="Chen M.Y."/>
            <person name="Teng W.K."/>
            <person name="Zhao L."/>
            <person name="Hu C.X."/>
            <person name="Zhou Y.K."/>
            <person name="Han B.P."/>
            <person name="Song L.R."/>
            <person name="Shu W.S."/>
        </authorList>
    </citation>
    <scope>NUCLEOTIDE SEQUENCE [LARGE SCALE GENOMIC DNA]</scope>
    <source>
        <strain evidence="2 3">FACHB-288</strain>
    </source>
</reference>
<evidence type="ECO:0000313" key="3">
    <source>
        <dbReference type="Proteomes" id="UP000658514"/>
    </source>
</evidence>
<organism evidence="2 3">
    <name type="scientific">Calothrix parietina FACHB-288</name>
    <dbReference type="NCBI Taxonomy" id="2692896"/>
    <lineage>
        <taxon>Bacteria</taxon>
        <taxon>Bacillati</taxon>
        <taxon>Cyanobacteriota</taxon>
        <taxon>Cyanophyceae</taxon>
        <taxon>Nostocales</taxon>
        <taxon>Calotrichaceae</taxon>
        <taxon>Calothrix</taxon>
    </lineage>
</organism>
<feature type="transmembrane region" description="Helical" evidence="1">
    <location>
        <begin position="97"/>
        <end position="124"/>
    </location>
</feature>
<evidence type="ECO:0000313" key="2">
    <source>
        <dbReference type="EMBL" id="MBD2197893.1"/>
    </source>
</evidence>
<accession>A0ABR8ADA7</accession>
<keyword evidence="1" id="KW-0812">Transmembrane</keyword>
<comment type="caution">
    <text evidence="2">The sequence shown here is derived from an EMBL/GenBank/DDBJ whole genome shotgun (WGS) entry which is preliminary data.</text>
</comment>
<sequence>MSAKKLETLINKAVKKALKKEIGKLTKEDLPIVANQTNPPLENFVETFDTWEEKSSTEEIIDNIYPARYVSLPAKEDAELERKLRELKFKQELRKDWILFLLKDVIVYSATVIFIFTAAGFYLFTLIQRY</sequence>
<dbReference type="EMBL" id="JACJQH010000033">
    <property type="protein sequence ID" value="MBD2197893.1"/>
    <property type="molecule type" value="Genomic_DNA"/>
</dbReference>
<evidence type="ECO:0000256" key="1">
    <source>
        <dbReference type="SAM" id="Phobius"/>
    </source>
</evidence>
<dbReference type="Proteomes" id="UP000658514">
    <property type="component" value="Unassembled WGS sequence"/>
</dbReference>
<gene>
    <name evidence="2" type="ORF">H6G24_20670</name>
</gene>
<proteinExistence type="predicted"/>